<dbReference type="RefSeq" id="WP_320234289.1">
    <property type="nucleotide sequence ID" value="NZ_JAVIJF010000012.1"/>
</dbReference>
<evidence type="ECO:0000313" key="2">
    <source>
        <dbReference type="EMBL" id="MDX8526344.1"/>
    </source>
</evidence>
<dbReference type="Proteomes" id="UP001276840">
    <property type="component" value="Unassembled WGS sequence"/>
</dbReference>
<proteinExistence type="predicted"/>
<reference evidence="2 3" key="1">
    <citation type="submission" date="2023-08" db="EMBL/GenBank/DDBJ databases">
        <title>Implementing the SeqCode for naming new Mesorhizobium species isolated from Vachellia karroo root nodules.</title>
        <authorList>
            <person name="Van Lill M."/>
        </authorList>
    </citation>
    <scope>NUCLEOTIDE SEQUENCE [LARGE SCALE GENOMIC DNA]</scope>
    <source>
        <strain evidence="2 3">MSK 1335</strain>
    </source>
</reference>
<gene>
    <name evidence="2" type="ORF">RFM68_17735</name>
</gene>
<dbReference type="Pfam" id="PF21834">
    <property type="entry name" value="DUF6894"/>
    <property type="match status" value="1"/>
</dbReference>
<sequence>MQAAACRKGRPSADFPSGSVAWNHGRVRELNLEIAGDRVPMQRFHFDPYNTGHSQEGQLFAYRERACMEALHVLHDVARDEMPDGRHLTITVKVLAQ</sequence>
<evidence type="ECO:0000313" key="3">
    <source>
        <dbReference type="Proteomes" id="UP001276840"/>
    </source>
</evidence>
<feature type="domain" description="DUF6894" evidence="1">
    <location>
        <begin position="43"/>
        <end position="94"/>
    </location>
</feature>
<dbReference type="EMBL" id="JAVIJF010000012">
    <property type="protein sequence ID" value="MDX8526344.1"/>
    <property type="molecule type" value="Genomic_DNA"/>
</dbReference>
<dbReference type="InterPro" id="IPR054189">
    <property type="entry name" value="DUF6894"/>
</dbReference>
<evidence type="ECO:0000259" key="1">
    <source>
        <dbReference type="Pfam" id="PF21834"/>
    </source>
</evidence>
<protein>
    <recommendedName>
        <fullName evidence="1">DUF6894 domain-containing protein</fullName>
    </recommendedName>
</protein>
<accession>A0ABU4ZPS6</accession>
<comment type="caution">
    <text evidence="2">The sequence shown here is derived from an EMBL/GenBank/DDBJ whole genome shotgun (WGS) entry which is preliminary data.</text>
</comment>
<organism evidence="2 3">
    <name type="scientific">Mesorhizobium montanum</name>
    <dbReference type="NCBI Taxonomy" id="3072323"/>
    <lineage>
        <taxon>Bacteria</taxon>
        <taxon>Pseudomonadati</taxon>
        <taxon>Pseudomonadota</taxon>
        <taxon>Alphaproteobacteria</taxon>
        <taxon>Hyphomicrobiales</taxon>
        <taxon>Phyllobacteriaceae</taxon>
        <taxon>Mesorhizobium</taxon>
    </lineage>
</organism>
<keyword evidence="3" id="KW-1185">Reference proteome</keyword>
<name>A0ABU4ZPS6_9HYPH</name>